<accession>A0A133VRW0</accession>
<dbReference type="AlphaFoldDB" id="A0A133VRW0"/>
<dbReference type="PANTHER" id="PTHR36536">
    <property type="entry name" value="UPF0111 PROTEIN HI_1603"/>
    <property type="match status" value="1"/>
</dbReference>
<reference evidence="2 3" key="1">
    <citation type="journal article" date="2016" name="Sci. Rep.">
        <title>Metabolic traits of an uncultured archaeal lineage -MSBL1- from brine pools of the Red Sea.</title>
        <authorList>
            <person name="Mwirichia R."/>
            <person name="Alam I."/>
            <person name="Rashid M."/>
            <person name="Vinu M."/>
            <person name="Ba-Alawi W."/>
            <person name="Anthony Kamau A."/>
            <person name="Kamanda Ngugi D."/>
            <person name="Goker M."/>
            <person name="Klenk H.P."/>
            <person name="Bajic V."/>
            <person name="Stingl U."/>
        </authorList>
    </citation>
    <scope>NUCLEOTIDE SEQUENCE [LARGE SCALE GENOMIC DNA]</scope>
    <source>
        <strain evidence="2">SCGC-AAA833F18</strain>
    </source>
</reference>
<gene>
    <name evidence="2" type="ORF">AKJ35_01275</name>
</gene>
<keyword evidence="3" id="KW-1185">Reference proteome</keyword>
<dbReference type="InterPro" id="IPR038078">
    <property type="entry name" value="PhoU-like_sf"/>
</dbReference>
<dbReference type="SUPFAM" id="SSF109755">
    <property type="entry name" value="PhoU-like"/>
    <property type="match status" value="1"/>
</dbReference>
<protein>
    <recommendedName>
        <fullName evidence="4">Phosphate transport regulator</fullName>
    </recommendedName>
</protein>
<sequence>MSSQRPLAWLGRGKEKRALDLFKKHMNKITETTESMEDALHTFCDGKENVDRKTNSVLAKEREADEIKAEIIDELSKGNFPPLGREEIIRLVMTADDIADNARGAAAKITFLDSSELSESLRDDLKTLSSLALEVVQLLESTYLTLLEDPKVALKRTSEVEKMEEEIDHFRASELMPAVIEWSDQSGKSGTSIILKEVADNMEEVADRSEDVADEIRSIAIRTL</sequence>
<evidence type="ECO:0000313" key="2">
    <source>
        <dbReference type="EMBL" id="KXB09184.1"/>
    </source>
</evidence>
<comment type="caution">
    <text evidence="2">The sequence shown here is derived from an EMBL/GenBank/DDBJ whole genome shotgun (WGS) entry which is preliminary data.</text>
</comment>
<dbReference type="Proteomes" id="UP000070399">
    <property type="component" value="Unassembled WGS sequence"/>
</dbReference>
<comment type="similarity">
    <text evidence="1">Belongs to the UPF0111 family.</text>
</comment>
<dbReference type="InterPro" id="IPR002727">
    <property type="entry name" value="DUF47"/>
</dbReference>
<proteinExistence type="inferred from homology"/>
<dbReference type="EMBL" id="LHYO01000013">
    <property type="protein sequence ID" value="KXB09184.1"/>
    <property type="molecule type" value="Genomic_DNA"/>
</dbReference>
<name>A0A133VRW0_9EURY</name>
<dbReference type="InterPro" id="IPR018445">
    <property type="entry name" value="Put_Phosphate_transp_reg"/>
</dbReference>
<evidence type="ECO:0008006" key="4">
    <source>
        <dbReference type="Google" id="ProtNLM"/>
    </source>
</evidence>
<organism evidence="2 3">
    <name type="scientific">candidate division MSBL1 archaeon SCGC-AAA833F18</name>
    <dbReference type="NCBI Taxonomy" id="1698257"/>
    <lineage>
        <taxon>Archaea</taxon>
        <taxon>Methanobacteriati</taxon>
        <taxon>Methanobacteriota</taxon>
        <taxon>candidate division MSBL1</taxon>
    </lineage>
</organism>
<dbReference type="Pfam" id="PF01865">
    <property type="entry name" value="PhoU_div"/>
    <property type="match status" value="1"/>
</dbReference>
<dbReference type="PANTHER" id="PTHR36536:SF3">
    <property type="entry name" value="UPF0111 PROTEIN HI_1603"/>
    <property type="match status" value="1"/>
</dbReference>
<evidence type="ECO:0000256" key="1">
    <source>
        <dbReference type="ARBA" id="ARBA00008591"/>
    </source>
</evidence>
<evidence type="ECO:0000313" key="3">
    <source>
        <dbReference type="Proteomes" id="UP000070399"/>
    </source>
</evidence>
<dbReference type="Gene3D" id="1.20.58.220">
    <property type="entry name" value="Phosphate transport system protein phou homolog 2, domain 2"/>
    <property type="match status" value="1"/>
</dbReference>